<dbReference type="CDD" id="cd07715">
    <property type="entry name" value="TaR3-like_MBL-fold"/>
    <property type="match status" value="1"/>
</dbReference>
<dbReference type="Pfam" id="PF12706">
    <property type="entry name" value="Lactamase_B_2"/>
    <property type="match status" value="1"/>
</dbReference>
<evidence type="ECO:0000313" key="3">
    <source>
        <dbReference type="Proteomes" id="UP000663722"/>
    </source>
</evidence>
<protein>
    <submittedName>
        <fullName evidence="2">Beta-lactamase domain-containing protein</fullName>
    </submittedName>
</protein>
<dbReference type="EMBL" id="CP061800">
    <property type="protein sequence ID" value="QTA92795.1"/>
    <property type="molecule type" value="Genomic_DNA"/>
</dbReference>
<proteinExistence type="predicted"/>
<evidence type="ECO:0000313" key="2">
    <source>
        <dbReference type="EMBL" id="QTA92795.1"/>
    </source>
</evidence>
<dbReference type="SUPFAM" id="SSF56281">
    <property type="entry name" value="Metallo-hydrolase/oxidoreductase"/>
    <property type="match status" value="1"/>
</dbReference>
<dbReference type="InterPro" id="IPR036866">
    <property type="entry name" value="RibonucZ/Hydroxyglut_hydro"/>
</dbReference>
<dbReference type="SMART" id="SM00849">
    <property type="entry name" value="Lactamase_B"/>
    <property type="match status" value="1"/>
</dbReference>
<accession>A0A975BVX4</accession>
<keyword evidence="3" id="KW-1185">Reference proteome</keyword>
<evidence type="ECO:0000259" key="1">
    <source>
        <dbReference type="SMART" id="SM00849"/>
    </source>
</evidence>
<dbReference type="AlphaFoldDB" id="A0A975BVX4"/>
<reference evidence="2" key="1">
    <citation type="journal article" date="2021" name="Microb. Physiol.">
        <title>Proteogenomic Insights into the Physiology of Marine, Sulfate-Reducing, Filamentous Desulfonema limicola and Desulfonema magnum.</title>
        <authorList>
            <person name="Schnaars V."/>
            <person name="Wohlbrand L."/>
            <person name="Scheve S."/>
            <person name="Hinrichs C."/>
            <person name="Reinhardt R."/>
            <person name="Rabus R."/>
        </authorList>
    </citation>
    <scope>NUCLEOTIDE SEQUENCE</scope>
    <source>
        <strain evidence="2">4be13</strain>
    </source>
</reference>
<gene>
    <name evidence="2" type="ORF">dnm_088860</name>
</gene>
<name>A0A975BVX4_9BACT</name>
<dbReference type="Proteomes" id="UP000663722">
    <property type="component" value="Chromosome"/>
</dbReference>
<dbReference type="PANTHER" id="PTHR42663">
    <property type="entry name" value="HYDROLASE C777.06C-RELATED-RELATED"/>
    <property type="match status" value="1"/>
</dbReference>
<feature type="domain" description="Metallo-beta-lactamase" evidence="1">
    <location>
        <begin position="64"/>
        <end position="253"/>
    </location>
</feature>
<organism evidence="2 3">
    <name type="scientific">Desulfonema magnum</name>
    <dbReference type="NCBI Taxonomy" id="45655"/>
    <lineage>
        <taxon>Bacteria</taxon>
        <taxon>Pseudomonadati</taxon>
        <taxon>Thermodesulfobacteriota</taxon>
        <taxon>Desulfobacteria</taxon>
        <taxon>Desulfobacterales</taxon>
        <taxon>Desulfococcaceae</taxon>
        <taxon>Desulfonema</taxon>
    </lineage>
</organism>
<dbReference type="Gene3D" id="3.60.15.10">
    <property type="entry name" value="Ribonuclease Z/Hydroxyacylglutathione hydrolase-like"/>
    <property type="match status" value="1"/>
</dbReference>
<sequence>MLMKVVIWGSRGSLPASMRSETVRYKIYRAIEAARGHDLKSKQDIEQFIDTQLPFSVRGGYGTNTSCVEIRDGEEYIIFDSGSGIRDFGNYVMQTGNIPATFHIIMSHVHWDHICGFPFFIPAYIQGNRVNFYGFHDNMEQVFTNQQEPPCFPVPLRFMQAEKRFTQLELAKEYDIAGFRVRGIEQNHPQTSYGYSFEKDGKKIVYSTDSEHKENSNDEDYPFVDFFRDADLLIFDTQYSLMDAIHVKEDWGHSSNMIAVELAVRAGVKHLCMYHSEHTYSDATIDKMLRETKRYASIYDDSYRLRISHAFDGMEIEV</sequence>
<dbReference type="InterPro" id="IPR001279">
    <property type="entry name" value="Metallo-B-lactamas"/>
</dbReference>
<dbReference type="PANTHER" id="PTHR42663:SF4">
    <property type="entry name" value="SLL1036 PROTEIN"/>
    <property type="match status" value="1"/>
</dbReference>
<dbReference type="KEGG" id="dmm:dnm_088860"/>